<feature type="domain" description="AB hydrolase-1" evidence="2">
    <location>
        <begin position="62"/>
        <end position="182"/>
    </location>
</feature>
<evidence type="ECO:0000313" key="3">
    <source>
        <dbReference type="EMBL" id="KUK81795.1"/>
    </source>
</evidence>
<feature type="signal peptide" evidence="1">
    <location>
        <begin position="1"/>
        <end position="24"/>
    </location>
</feature>
<dbReference type="InterPro" id="IPR029058">
    <property type="entry name" value="AB_hydrolase_fold"/>
</dbReference>
<protein>
    <submittedName>
        <fullName evidence="3">X-Pro dipeptidyl-peptidase (S15 family)</fullName>
    </submittedName>
</protein>
<dbReference type="GO" id="GO:0052689">
    <property type="term" value="F:carboxylic ester hydrolase activity"/>
    <property type="evidence" value="ECO:0007669"/>
    <property type="project" value="TreeGrafter"/>
</dbReference>
<reference evidence="4" key="1">
    <citation type="journal article" date="2015" name="MBio">
        <title>Genome-Resolved Metagenomic Analysis Reveals Roles for Candidate Phyla and Other Microbial Community Members in Biogeochemical Transformations in Oil Reservoirs.</title>
        <authorList>
            <person name="Hu P."/>
            <person name="Tom L."/>
            <person name="Singh A."/>
            <person name="Thomas B.C."/>
            <person name="Baker B.J."/>
            <person name="Piceno Y.M."/>
            <person name="Andersen G.L."/>
            <person name="Banfield J.F."/>
        </authorList>
    </citation>
    <scope>NUCLEOTIDE SEQUENCE [LARGE SCALE GENOMIC DNA]</scope>
</reference>
<dbReference type="SUPFAM" id="SSF53474">
    <property type="entry name" value="alpha/beta-Hydrolases"/>
    <property type="match status" value="1"/>
</dbReference>
<dbReference type="EMBL" id="LGGP01000034">
    <property type="protein sequence ID" value="KUK81795.1"/>
    <property type="molecule type" value="Genomic_DNA"/>
</dbReference>
<dbReference type="PATRIC" id="fig|1184387.3.peg.636"/>
<dbReference type="Pfam" id="PF00561">
    <property type="entry name" value="Abhydrolase_1"/>
    <property type="match status" value="1"/>
</dbReference>
<dbReference type="Gene3D" id="3.40.50.1820">
    <property type="entry name" value="alpha/beta hydrolase"/>
    <property type="match status" value="1"/>
</dbReference>
<accession>A0A101HT14</accession>
<organism evidence="3 4">
    <name type="scientific">Mesotoga prima</name>
    <dbReference type="NCBI Taxonomy" id="1184387"/>
    <lineage>
        <taxon>Bacteria</taxon>
        <taxon>Thermotogati</taxon>
        <taxon>Thermotogota</taxon>
        <taxon>Thermotogae</taxon>
        <taxon>Kosmotogales</taxon>
        <taxon>Kosmotogaceae</taxon>
        <taxon>Mesotoga</taxon>
    </lineage>
</organism>
<dbReference type="PANTHER" id="PTHR43265">
    <property type="entry name" value="ESTERASE ESTD"/>
    <property type="match status" value="1"/>
</dbReference>
<dbReference type="InterPro" id="IPR000073">
    <property type="entry name" value="AB_hydrolase_1"/>
</dbReference>
<sequence length="305" mass="33744">MKGHFLKGIMILSVFILLAVSSHAALSDSEYTVSETAVHFYSEGLRINGVLTVPEFQEGYVPIVLLLHGFLGHMNDLIVYDSEESLFEITATAFAEKGIATLRFDFRGSGISEGEWKDTTFNKQILDAVSSIDFITSLDSVDSRRIGVVGLSQGGLVAACLAGRDSRVRSVALWSAVAIPIHTYSALLGVDSVERAMIASPFEEIEANISWGGVTVLRREFFDELFSVNPVAEIVSYEGPLLVVSGLKDDIVFPQPEASRLFTRYHKGVDRLLEQDSGHIFDLFDRRDKVMEIIEASLEWFLITL</sequence>
<evidence type="ECO:0000256" key="1">
    <source>
        <dbReference type="SAM" id="SignalP"/>
    </source>
</evidence>
<proteinExistence type="predicted"/>
<dbReference type="AlphaFoldDB" id="A0A101HT14"/>
<evidence type="ECO:0000313" key="4">
    <source>
        <dbReference type="Proteomes" id="UP000054092"/>
    </source>
</evidence>
<evidence type="ECO:0000259" key="2">
    <source>
        <dbReference type="Pfam" id="PF00561"/>
    </source>
</evidence>
<comment type="caution">
    <text evidence="3">The sequence shown here is derived from an EMBL/GenBank/DDBJ whole genome shotgun (WGS) entry which is preliminary data.</text>
</comment>
<dbReference type="InterPro" id="IPR053145">
    <property type="entry name" value="AB_hydrolase_Est10"/>
</dbReference>
<feature type="chain" id="PRO_5007097026" evidence="1">
    <location>
        <begin position="25"/>
        <end position="305"/>
    </location>
</feature>
<keyword evidence="1" id="KW-0732">Signal</keyword>
<dbReference type="Proteomes" id="UP000054092">
    <property type="component" value="Unassembled WGS sequence"/>
</dbReference>
<dbReference type="PANTHER" id="PTHR43265:SF1">
    <property type="entry name" value="ESTERASE ESTD"/>
    <property type="match status" value="1"/>
</dbReference>
<gene>
    <name evidence="3" type="ORF">XD94_0318</name>
</gene>
<name>A0A101HT14_9BACT</name>